<gene>
    <name evidence="5" type="ORF">SAMN02745977_00197</name>
</gene>
<proteinExistence type="predicted"/>
<dbReference type="CDD" id="cd00090">
    <property type="entry name" value="HTH_ARSR"/>
    <property type="match status" value="1"/>
</dbReference>
<dbReference type="Proteomes" id="UP000199531">
    <property type="component" value="Unassembled WGS sequence"/>
</dbReference>
<dbReference type="InterPro" id="IPR011991">
    <property type="entry name" value="ArsR-like_HTH"/>
</dbReference>
<evidence type="ECO:0000259" key="4">
    <source>
        <dbReference type="PROSITE" id="PS50987"/>
    </source>
</evidence>
<dbReference type="InterPro" id="IPR036390">
    <property type="entry name" value="WH_DNA-bd_sf"/>
</dbReference>
<dbReference type="InterPro" id="IPR051011">
    <property type="entry name" value="Metal_resp_trans_reg"/>
</dbReference>
<dbReference type="Gene3D" id="1.10.10.10">
    <property type="entry name" value="Winged helix-like DNA-binding domain superfamily/Winged helix DNA-binding domain"/>
    <property type="match status" value="1"/>
</dbReference>
<keyword evidence="3" id="KW-0804">Transcription</keyword>
<dbReference type="PROSITE" id="PS50987">
    <property type="entry name" value="HTH_ARSR_2"/>
    <property type="match status" value="1"/>
</dbReference>
<organism evidence="5 6">
    <name type="scientific">Brachymonas denitrificans DSM 15123</name>
    <dbReference type="NCBI Taxonomy" id="1121117"/>
    <lineage>
        <taxon>Bacteria</taxon>
        <taxon>Pseudomonadati</taxon>
        <taxon>Pseudomonadota</taxon>
        <taxon>Betaproteobacteria</taxon>
        <taxon>Burkholderiales</taxon>
        <taxon>Comamonadaceae</taxon>
        <taxon>Brachymonas</taxon>
    </lineage>
</organism>
<dbReference type="GO" id="GO:0003700">
    <property type="term" value="F:DNA-binding transcription factor activity"/>
    <property type="evidence" value="ECO:0007669"/>
    <property type="project" value="InterPro"/>
</dbReference>
<feature type="domain" description="HTH arsR-type" evidence="4">
    <location>
        <begin position="10"/>
        <end position="104"/>
    </location>
</feature>
<keyword evidence="6" id="KW-1185">Reference proteome</keyword>
<name>A0A1H8D5M9_9BURK</name>
<dbReference type="EMBL" id="FOCW01000001">
    <property type="protein sequence ID" value="SEN02651.1"/>
    <property type="molecule type" value="Genomic_DNA"/>
</dbReference>
<dbReference type="InterPro" id="IPR001845">
    <property type="entry name" value="HTH_ArsR_DNA-bd_dom"/>
</dbReference>
<dbReference type="RefSeq" id="WP_091812896.1">
    <property type="nucleotide sequence ID" value="NZ_FOCW01000001.1"/>
</dbReference>
<dbReference type="Pfam" id="PF01022">
    <property type="entry name" value="HTH_5"/>
    <property type="match status" value="1"/>
</dbReference>
<dbReference type="AlphaFoldDB" id="A0A1H8D5M9"/>
<dbReference type="PANTHER" id="PTHR43132:SF9">
    <property type="entry name" value="ARSR FAMILY TRANSCRIPTIONAL REGULATORY PROTEIN"/>
    <property type="match status" value="1"/>
</dbReference>
<evidence type="ECO:0000256" key="3">
    <source>
        <dbReference type="ARBA" id="ARBA00023163"/>
    </source>
</evidence>
<accession>A0A1H8D5M9</accession>
<evidence type="ECO:0000313" key="5">
    <source>
        <dbReference type="EMBL" id="SEN02651.1"/>
    </source>
</evidence>
<dbReference type="OrthoDB" id="5296924at2"/>
<keyword evidence="1" id="KW-0805">Transcription regulation</keyword>
<keyword evidence="2 5" id="KW-0238">DNA-binding</keyword>
<evidence type="ECO:0000313" key="6">
    <source>
        <dbReference type="Proteomes" id="UP000199531"/>
    </source>
</evidence>
<sequence length="125" mass="13876">MTSDGLLQHLPAQALEHIASYFRTLSETTRLRILNVLRAGPCSVGEIAEKVESSPANVSRHLLLLAQQGLVTRESRGNSVFYSVADPSIFALCDLVCNQVAQRWEAHDSQREAFDQARKQAKKRG</sequence>
<reference evidence="5 6" key="1">
    <citation type="submission" date="2016-10" db="EMBL/GenBank/DDBJ databases">
        <authorList>
            <person name="de Groot N.N."/>
        </authorList>
    </citation>
    <scope>NUCLEOTIDE SEQUENCE [LARGE SCALE GENOMIC DNA]</scope>
    <source>
        <strain evidence="5 6">DSM 15123</strain>
    </source>
</reference>
<dbReference type="STRING" id="1121117.SAMN02745977_00197"/>
<dbReference type="SMART" id="SM00418">
    <property type="entry name" value="HTH_ARSR"/>
    <property type="match status" value="1"/>
</dbReference>
<dbReference type="PANTHER" id="PTHR43132">
    <property type="entry name" value="ARSENICAL RESISTANCE OPERON REPRESSOR ARSR-RELATED"/>
    <property type="match status" value="1"/>
</dbReference>
<dbReference type="NCBIfam" id="NF033788">
    <property type="entry name" value="HTH_metalloreg"/>
    <property type="match status" value="1"/>
</dbReference>
<evidence type="ECO:0000256" key="1">
    <source>
        <dbReference type="ARBA" id="ARBA00023015"/>
    </source>
</evidence>
<dbReference type="InterPro" id="IPR036388">
    <property type="entry name" value="WH-like_DNA-bd_sf"/>
</dbReference>
<evidence type="ECO:0000256" key="2">
    <source>
        <dbReference type="ARBA" id="ARBA00023125"/>
    </source>
</evidence>
<dbReference type="SUPFAM" id="SSF46785">
    <property type="entry name" value="Winged helix' DNA-binding domain"/>
    <property type="match status" value="1"/>
</dbReference>
<dbReference type="GO" id="GO:0003677">
    <property type="term" value="F:DNA binding"/>
    <property type="evidence" value="ECO:0007669"/>
    <property type="project" value="UniProtKB-KW"/>
</dbReference>
<dbReference type="PRINTS" id="PR00778">
    <property type="entry name" value="HTHARSR"/>
</dbReference>
<protein>
    <submittedName>
        <fullName evidence="5">DNA-binding transcriptional regulator, ArsR family</fullName>
    </submittedName>
</protein>